<protein>
    <submittedName>
        <fullName evidence="1">Uncharacterized protein</fullName>
    </submittedName>
</protein>
<proteinExistence type="predicted"/>
<dbReference type="AlphaFoldDB" id="A0A062UN10"/>
<accession>A0A062UN10</accession>
<dbReference type="Proteomes" id="UP000027190">
    <property type="component" value="Unassembled WGS sequence"/>
</dbReference>
<gene>
    <name evidence="1" type="ORF">HY30_15870</name>
</gene>
<sequence length="94" mass="10339">MQGEIGRKSGLSPAQGHNEHLRPHNFWTAFTQACQVILLYGAGDMITGAARARSGTHVPKLPLAGMERMRVSLEGMWIQSTWLKCKSVSAFATR</sequence>
<evidence type="ECO:0000313" key="1">
    <source>
        <dbReference type="EMBL" id="KCZ58682.1"/>
    </source>
</evidence>
<dbReference type="EMBL" id="AWFG01000020">
    <property type="protein sequence ID" value="KCZ58682.1"/>
    <property type="molecule type" value="Genomic_DNA"/>
</dbReference>
<name>A0A062UN10_9PROT</name>
<reference evidence="1 2" key="1">
    <citation type="journal article" date="2014" name="Antonie Van Leeuwenhoek">
        <title>Hyphomonas beringensis sp. nov. and Hyphomonas chukchiensis sp. nov., isolated from surface seawater of the Bering Sea and Chukchi Sea.</title>
        <authorList>
            <person name="Li C."/>
            <person name="Lai Q."/>
            <person name="Li G."/>
            <person name="Dong C."/>
            <person name="Wang J."/>
            <person name="Liao Y."/>
            <person name="Shao Z."/>
        </authorList>
    </citation>
    <scope>NUCLEOTIDE SEQUENCE [LARGE SCALE GENOMIC DNA]</scope>
    <source>
        <strain evidence="1 2">BH-BN04-4</strain>
    </source>
</reference>
<dbReference type="PROSITE" id="PS51257">
    <property type="entry name" value="PROKAR_LIPOPROTEIN"/>
    <property type="match status" value="1"/>
</dbReference>
<comment type="caution">
    <text evidence="1">The sequence shown here is derived from an EMBL/GenBank/DDBJ whole genome shotgun (WGS) entry which is preliminary data.</text>
</comment>
<evidence type="ECO:0000313" key="2">
    <source>
        <dbReference type="Proteomes" id="UP000027190"/>
    </source>
</evidence>
<keyword evidence="2" id="KW-1185">Reference proteome</keyword>
<dbReference type="PATRIC" id="fig|1280947.3.peg.1767"/>
<organism evidence="1 2">
    <name type="scientific">Hyphomonas chukchiensis</name>
    <dbReference type="NCBI Taxonomy" id="1280947"/>
    <lineage>
        <taxon>Bacteria</taxon>
        <taxon>Pseudomonadati</taxon>
        <taxon>Pseudomonadota</taxon>
        <taxon>Alphaproteobacteria</taxon>
        <taxon>Hyphomonadales</taxon>
        <taxon>Hyphomonadaceae</taxon>
        <taxon>Hyphomonas</taxon>
    </lineage>
</organism>
<dbReference type="STRING" id="1280947.HY30_15870"/>